<dbReference type="Proteomes" id="UP001620520">
    <property type="component" value="Unassembled WGS sequence"/>
</dbReference>
<feature type="signal peptide" evidence="2">
    <location>
        <begin position="1"/>
        <end position="29"/>
    </location>
</feature>
<dbReference type="EMBL" id="JBIYEW010000003">
    <property type="protein sequence ID" value="MFK4638108.1"/>
    <property type="molecule type" value="Genomic_DNA"/>
</dbReference>
<keyword evidence="5" id="KW-1185">Reference proteome</keyword>
<name>A0ABW8N3B4_9MICC</name>
<reference evidence="4 5" key="1">
    <citation type="submission" date="2024-10" db="EMBL/GenBank/DDBJ databases">
        <title>Novel secondary metabolite-producing bacteria for plant disease control.</title>
        <authorList>
            <person name="Chevrette M."/>
        </authorList>
    </citation>
    <scope>NUCLEOTIDE SEQUENCE [LARGE SCALE GENOMIC DNA]</scope>
    <source>
        <strain evidence="4 5">J30 TE3557</strain>
    </source>
</reference>
<accession>A0ABW8N3B4</accession>
<gene>
    <name evidence="4" type="ORF">ABIA52_000997</name>
</gene>
<evidence type="ECO:0000259" key="3">
    <source>
        <dbReference type="SMART" id="SM00062"/>
    </source>
</evidence>
<feature type="chain" id="PRO_5047267776" evidence="2">
    <location>
        <begin position="30"/>
        <end position="307"/>
    </location>
</feature>
<organism evidence="4 5">
    <name type="scientific">Paenarthrobacter histidinolovorans</name>
    <dbReference type="NCBI Taxonomy" id="43664"/>
    <lineage>
        <taxon>Bacteria</taxon>
        <taxon>Bacillati</taxon>
        <taxon>Actinomycetota</taxon>
        <taxon>Actinomycetes</taxon>
        <taxon>Micrococcales</taxon>
        <taxon>Micrococcaceae</taxon>
        <taxon>Paenarthrobacter</taxon>
    </lineage>
</organism>
<keyword evidence="1 2" id="KW-0732">Signal</keyword>
<dbReference type="PROSITE" id="PS51257">
    <property type="entry name" value="PROKAR_LIPOPROTEIN"/>
    <property type="match status" value="1"/>
</dbReference>
<dbReference type="SMART" id="SM00062">
    <property type="entry name" value="PBPb"/>
    <property type="match status" value="1"/>
</dbReference>
<evidence type="ECO:0000256" key="1">
    <source>
        <dbReference type="ARBA" id="ARBA00022729"/>
    </source>
</evidence>
<dbReference type="CDD" id="cd01004">
    <property type="entry name" value="PBP2_MidA_like"/>
    <property type="match status" value="1"/>
</dbReference>
<evidence type="ECO:0000313" key="5">
    <source>
        <dbReference type="Proteomes" id="UP001620520"/>
    </source>
</evidence>
<dbReference type="Gene3D" id="3.40.190.10">
    <property type="entry name" value="Periplasmic binding protein-like II"/>
    <property type="match status" value="2"/>
</dbReference>
<dbReference type="Pfam" id="PF00497">
    <property type="entry name" value="SBP_bac_3"/>
    <property type="match status" value="1"/>
</dbReference>
<dbReference type="SUPFAM" id="SSF53850">
    <property type="entry name" value="Periplasmic binding protein-like II"/>
    <property type="match status" value="1"/>
</dbReference>
<dbReference type="RefSeq" id="WP_404593763.1">
    <property type="nucleotide sequence ID" value="NZ_JBIYEW010000003.1"/>
</dbReference>
<protein>
    <submittedName>
        <fullName evidence="4">Polar amino acid transport system substrate-binding protein</fullName>
    </submittedName>
</protein>
<feature type="domain" description="Solute-binding protein family 3/N-terminal" evidence="3">
    <location>
        <begin position="64"/>
        <end position="295"/>
    </location>
</feature>
<dbReference type="PANTHER" id="PTHR35936">
    <property type="entry name" value="MEMBRANE-BOUND LYTIC MUREIN TRANSGLYCOSYLASE F"/>
    <property type="match status" value="1"/>
</dbReference>
<dbReference type="InterPro" id="IPR001638">
    <property type="entry name" value="Solute-binding_3/MltF_N"/>
</dbReference>
<sequence>MKNFAPQVSANWKKAAATAFLAAVLASTAGCGGAAQPAANIEPSAAVDPTLSDLLPAEVKAKGSITVGTQPDFEPANYTPIGEDGVKGFNIDLMDAMAAKLGLKVTYQKVPFDQLLVGVQNGKFDASIAGMTDRPSRQEKVDFVDYQVAGTVFMVAKGNPKKITSEVNGGCGIKIGGVKGNDDERLVNLMATACTAEGKPAPELVTFPTGSDKNLALTSGRVDAMFWPDMAVSVVQRETGGKLDSVPVNFEEKVFLGMIFNKQSPQLRDAFLKATEAIHADGTYDAILKKWDVAVIDLPQPGINLAK</sequence>
<comment type="caution">
    <text evidence="4">The sequence shown here is derived from an EMBL/GenBank/DDBJ whole genome shotgun (WGS) entry which is preliminary data.</text>
</comment>
<proteinExistence type="predicted"/>
<evidence type="ECO:0000313" key="4">
    <source>
        <dbReference type="EMBL" id="MFK4638108.1"/>
    </source>
</evidence>
<evidence type="ECO:0000256" key="2">
    <source>
        <dbReference type="SAM" id="SignalP"/>
    </source>
</evidence>
<dbReference type="PANTHER" id="PTHR35936:SF17">
    <property type="entry name" value="ARGININE-BINDING EXTRACELLULAR PROTEIN ARTP"/>
    <property type="match status" value="1"/>
</dbReference>